<feature type="domain" description="Mannose-6-phosphate isomerase cupin" evidence="7">
    <location>
        <begin position="236"/>
        <end position="306"/>
    </location>
</feature>
<feature type="binding site" evidence="4">
    <location>
        <position position="167"/>
    </location>
    <ligand>
        <name>Zn(2+)</name>
        <dbReference type="ChEBI" id="CHEBI:29105"/>
    </ligand>
</feature>
<evidence type="ECO:0000256" key="1">
    <source>
        <dbReference type="ARBA" id="ARBA00022723"/>
    </source>
</evidence>
<comment type="cofactor">
    <cofactor evidence="4">
        <name>Zn(2+)</name>
        <dbReference type="ChEBI" id="CHEBI:29105"/>
    </cofactor>
    <text evidence="4">Binds 1 zinc ion per subunit.</text>
</comment>
<evidence type="ECO:0000313" key="8">
    <source>
        <dbReference type="EMBL" id="MQR27014.1"/>
    </source>
</evidence>
<dbReference type="RefSeq" id="WP_011680367.1">
    <property type="nucleotide sequence ID" value="NZ_BCMO01000018.1"/>
</dbReference>
<dbReference type="Pfam" id="PF20511">
    <property type="entry name" value="PMI_typeI_cat"/>
    <property type="match status" value="1"/>
</dbReference>
<dbReference type="Gene3D" id="2.60.120.10">
    <property type="entry name" value="Jelly Rolls"/>
    <property type="match status" value="2"/>
</dbReference>
<dbReference type="GO" id="GO:0004476">
    <property type="term" value="F:mannose-6-phosphate isomerase activity"/>
    <property type="evidence" value="ECO:0007669"/>
    <property type="project" value="UniProtKB-UniRule"/>
</dbReference>
<keyword evidence="1 3" id="KW-0479">Metal-binding</keyword>
<accession>A0A222YF62</accession>
<dbReference type="InterPro" id="IPR014710">
    <property type="entry name" value="RmlC-like_jellyroll"/>
</dbReference>
<dbReference type="InterPro" id="IPR051804">
    <property type="entry name" value="Carb_Metab_Reg_Kinase/Isom"/>
</dbReference>
<evidence type="ECO:0000259" key="7">
    <source>
        <dbReference type="Pfam" id="PF21621"/>
    </source>
</evidence>
<sequence>MTILHLQAELHEKMWGGNALEDFNYKIPSDHTGEAWTIAAHSNGQSTVINGKLAGQGLSRVWQDHPELFGGHGRDEAFPLLVKILDAHENLSIQVHPNDKQSHEKFGKTESWYILDAKPGSKIYYGHHAKTRDELKKMVDQKEWDKLLRTIPVQKGDFFYVASGTFHALGAGIIALEIQQSSDTTYRFYDFDRIDAATKEKRPLQIEEALAVTTVPHVDPTLIQDTTIVDQTVIERLVVATKFTIDKLLVRGPSLFELTHHYELFTVIEGSGFIDADQIKKGDSFIVLSDAKNYRLNGDMTLIRSFVTPTTTNKDVFVR</sequence>
<evidence type="ECO:0000256" key="2">
    <source>
        <dbReference type="ARBA" id="ARBA00022833"/>
    </source>
</evidence>
<dbReference type="PIRSF" id="PIRSF036894">
    <property type="entry name" value="PMI_Firm_short"/>
    <property type="match status" value="1"/>
</dbReference>
<gene>
    <name evidence="8" type="ORF">GFV13_06990</name>
</gene>
<dbReference type="PANTHER" id="PTHR42742:SF3">
    <property type="entry name" value="FRUCTOKINASE"/>
    <property type="match status" value="1"/>
</dbReference>
<dbReference type="CDD" id="cd07010">
    <property type="entry name" value="cupin_PMI_type_I_N_bac"/>
    <property type="match status" value="1"/>
</dbReference>
<dbReference type="AlphaFoldDB" id="A0A222YF62"/>
<evidence type="ECO:0000259" key="6">
    <source>
        <dbReference type="Pfam" id="PF20511"/>
    </source>
</evidence>
<proteinExistence type="inferred from homology"/>
<dbReference type="GO" id="GO:0008270">
    <property type="term" value="F:zinc ion binding"/>
    <property type="evidence" value="ECO:0007669"/>
    <property type="project" value="UniProtKB-UniRule"/>
</dbReference>
<protein>
    <recommendedName>
        <fullName evidence="3">Mannose-6-phosphate isomerase</fullName>
        <ecNumber evidence="3">5.3.1.8</ecNumber>
    </recommendedName>
</protein>
<keyword evidence="3 8" id="KW-0413">Isomerase</keyword>
<dbReference type="OMA" id="GECWAFA"/>
<evidence type="ECO:0000256" key="5">
    <source>
        <dbReference type="PIRSR" id="PIRSR036894-2"/>
    </source>
</evidence>
<dbReference type="InterPro" id="IPR014628">
    <property type="entry name" value="Man6P_isomerase_Firm_short"/>
</dbReference>
<organism evidence="8 9">
    <name type="scientific">Leuconostoc mesenteroides</name>
    <dbReference type="NCBI Taxonomy" id="1245"/>
    <lineage>
        <taxon>Bacteria</taxon>
        <taxon>Bacillati</taxon>
        <taxon>Bacillota</taxon>
        <taxon>Bacilli</taxon>
        <taxon>Lactobacillales</taxon>
        <taxon>Lactobacillaceae</taxon>
        <taxon>Leuconostoc</taxon>
    </lineage>
</organism>
<evidence type="ECO:0000256" key="4">
    <source>
        <dbReference type="PIRSR" id="PIRSR036894-1"/>
    </source>
</evidence>
<feature type="binding site" evidence="4">
    <location>
        <position position="110"/>
    </location>
    <ligand>
        <name>Zn(2+)</name>
        <dbReference type="ChEBI" id="CHEBI:29105"/>
    </ligand>
</feature>
<feature type="domain" description="Phosphomannose isomerase type I catalytic" evidence="6">
    <location>
        <begin position="3"/>
        <end position="116"/>
    </location>
</feature>
<reference evidence="8 9" key="1">
    <citation type="submission" date="2019-10" db="EMBL/GenBank/DDBJ databases">
        <title>WGS of Leuconostoc mesenteroides.</title>
        <authorList>
            <person name="Melo Bolivar J."/>
            <person name="Marino-Ramirez L."/>
            <person name="Villamil Diaz L.M."/>
        </authorList>
    </citation>
    <scope>NUCLEOTIDE SEQUENCE [LARGE SCALE GENOMIC DNA]</scope>
    <source>
        <strain evidence="8 9">M11</strain>
    </source>
</reference>
<name>A0A222YF62_LEUME</name>
<dbReference type="Proteomes" id="UP000469952">
    <property type="component" value="Unassembled WGS sequence"/>
</dbReference>
<dbReference type="InterPro" id="IPR046457">
    <property type="entry name" value="PMI_typeI_cat"/>
</dbReference>
<comment type="catalytic activity">
    <reaction evidence="3">
        <text>D-mannose 6-phosphate = D-fructose 6-phosphate</text>
        <dbReference type="Rhea" id="RHEA:12356"/>
        <dbReference type="ChEBI" id="CHEBI:58735"/>
        <dbReference type="ChEBI" id="CHEBI:61527"/>
        <dbReference type="EC" id="5.3.1.8"/>
    </reaction>
</comment>
<dbReference type="Pfam" id="PF21621">
    <property type="entry name" value="MPI_cupin_dom"/>
    <property type="match status" value="1"/>
</dbReference>
<evidence type="ECO:0000256" key="3">
    <source>
        <dbReference type="PIRNR" id="PIRNR036894"/>
    </source>
</evidence>
<dbReference type="GO" id="GO:0005975">
    <property type="term" value="P:carbohydrate metabolic process"/>
    <property type="evidence" value="ECO:0007669"/>
    <property type="project" value="UniProtKB-UniRule"/>
</dbReference>
<dbReference type="GeneID" id="29577560"/>
<dbReference type="EMBL" id="WIPA01000009">
    <property type="protein sequence ID" value="MQR27014.1"/>
    <property type="molecule type" value="Genomic_DNA"/>
</dbReference>
<dbReference type="OrthoDB" id="9808275at2"/>
<dbReference type="PANTHER" id="PTHR42742">
    <property type="entry name" value="TRANSCRIPTIONAL REPRESSOR MPRA"/>
    <property type="match status" value="1"/>
</dbReference>
<dbReference type="InterPro" id="IPR011051">
    <property type="entry name" value="RmlC_Cupin_sf"/>
</dbReference>
<feature type="active site" evidence="5">
    <location>
        <position position="187"/>
    </location>
</feature>
<keyword evidence="2 3" id="KW-0862">Zinc</keyword>
<comment type="caution">
    <text evidence="8">The sequence shown here is derived from an EMBL/GenBank/DDBJ whole genome shotgun (WGS) entry which is preliminary data.</text>
</comment>
<dbReference type="STRING" id="1245.ARA02_07850"/>
<feature type="binding site" evidence="4">
    <location>
        <position position="96"/>
    </location>
    <ligand>
        <name>Zn(2+)</name>
        <dbReference type="ChEBI" id="CHEBI:29105"/>
    </ligand>
</feature>
<comment type="similarity">
    <text evidence="3">Belongs to the mannose-6-phosphate isomerase type 1 family.</text>
</comment>
<dbReference type="InterPro" id="IPR049071">
    <property type="entry name" value="MPI_cupin_dom"/>
</dbReference>
<evidence type="ECO:0000313" key="9">
    <source>
        <dbReference type="Proteomes" id="UP000469952"/>
    </source>
</evidence>
<dbReference type="SUPFAM" id="SSF51182">
    <property type="entry name" value="RmlC-like cupins"/>
    <property type="match status" value="1"/>
</dbReference>
<dbReference type="EC" id="5.3.1.8" evidence="3"/>